<feature type="compositionally biased region" description="Low complexity" evidence="2">
    <location>
        <begin position="169"/>
        <end position="234"/>
    </location>
</feature>
<accession>A0A426THE1</accession>
<dbReference type="Pfam" id="PF19258">
    <property type="entry name" value="KxYKxGKxW_sig"/>
    <property type="match status" value="1"/>
</dbReference>
<protein>
    <recommendedName>
        <fullName evidence="5">KxYKxGKxW signal peptide</fullName>
    </recommendedName>
</protein>
<feature type="region of interest" description="Disordered" evidence="2">
    <location>
        <begin position="114"/>
        <end position="136"/>
    </location>
</feature>
<dbReference type="NCBIfam" id="TIGR03715">
    <property type="entry name" value="KxYKxGKxW"/>
    <property type="match status" value="1"/>
</dbReference>
<feature type="compositionally biased region" description="Polar residues" evidence="2">
    <location>
        <begin position="114"/>
        <end position="123"/>
    </location>
</feature>
<feature type="compositionally biased region" description="Low complexity" evidence="2">
    <location>
        <begin position="630"/>
        <end position="658"/>
    </location>
</feature>
<sequence>MKMQRKDDFTEVSRKSRVKMHKSGKHWVRTVMSQIGLMRIGGNSEAIIDKLSEKTITLQPSATAVLRGLIAASAAAGGGFITDQIHAEEVVVTSETSGTVLATEDTVVMSDVTTEADSTSQLVSDSTSLSLPTSTSLSDLTSLSVSASSSYSTSLSDSESLSASFSESISESESVSNSESVSESQSISESESASFSESTFSSESTIASENSLSSSTTSELSESSTAESTTSEETPQQVLEQVVSDAEILIQIANGHTTPSQELTDAVAVSTKDIAAAKLILGNTKATAEEIQTVVDSVQNTSQALGALLIKDDEDGIITFALDTPTTLDSTFDTGLVPDSASASLDDSRIVLEQNISEARVLMQMVSRQATSGNETLSSLLTNLSTTVAQSQQLLDTPTATQEVIANQTELLRTDVLILASEYQKASLSDYIFTNLAVTTDSTQAYIDSNGKTQYIYSGTLTGGDASENANNTIIDSISYSYDTGTNRTTWKVDLSPAFATNNQFGIVIATNDSIISREMTYYSDGNLIRNSDYTPYITKSSFDNLVYNNYAINITEWRTIGGGVANNMTWTFVTEGDSKTFYVRTATAIVQSTLEGILKGDGRTLYAQRYDESPLKGIDIDSLDPRPGSQSVSESTSKSESISNSESLSNSESTSNS</sequence>
<keyword evidence="1" id="KW-0732">Signal</keyword>
<feature type="non-terminal residue" evidence="3">
    <location>
        <position position="658"/>
    </location>
</feature>
<evidence type="ECO:0000256" key="2">
    <source>
        <dbReference type="SAM" id="MobiDB-lite"/>
    </source>
</evidence>
<feature type="region of interest" description="Disordered" evidence="2">
    <location>
        <begin position="617"/>
        <end position="658"/>
    </location>
</feature>
<evidence type="ECO:0000256" key="1">
    <source>
        <dbReference type="ARBA" id="ARBA00022729"/>
    </source>
</evidence>
<gene>
    <name evidence="3" type="ORF">EI998_01865</name>
</gene>
<proteinExistence type="predicted"/>
<dbReference type="EMBL" id="RSDO01000003">
    <property type="protein sequence ID" value="RRR54619.1"/>
    <property type="molecule type" value="Genomic_DNA"/>
</dbReference>
<dbReference type="Proteomes" id="UP000274117">
    <property type="component" value="Unassembled WGS sequence"/>
</dbReference>
<reference evidence="3 4" key="2">
    <citation type="submission" date="2018-12" db="EMBL/GenBank/DDBJ databases">
        <title>Whole-genome sequences of fifteen clinical Streptococcus suis strains isolated from pigs between 2006 and 2018.</title>
        <authorList>
            <person name="Stevens M.J.A."/>
            <person name="Cernela N."/>
            <person name="Spoerry Serrano N."/>
            <person name="Schmitt S."/>
            <person name="Schrenzel J."/>
            <person name="Stephan R."/>
        </authorList>
    </citation>
    <scope>NUCLEOTIDE SEQUENCE [LARGE SCALE GENOMIC DNA]</scope>
    <source>
        <strain evidence="3 4">PP422</strain>
    </source>
</reference>
<comment type="caution">
    <text evidence="3">The sequence shown here is derived from an EMBL/GenBank/DDBJ whole genome shotgun (WGS) entry which is preliminary data.</text>
</comment>
<dbReference type="AlphaFoldDB" id="A0A426THE1"/>
<evidence type="ECO:0000313" key="3">
    <source>
        <dbReference type="EMBL" id="RRR54619.1"/>
    </source>
</evidence>
<reference evidence="3 4" key="1">
    <citation type="submission" date="2018-11" db="EMBL/GenBank/DDBJ databases">
        <authorList>
            <person name="Stevens M.J."/>
            <person name="Cernela N."/>
            <person name="Spoerry Serrano N."/>
            <person name="Schmitt S."/>
            <person name="Schrenzel J."/>
            <person name="Stephan R."/>
        </authorList>
    </citation>
    <scope>NUCLEOTIDE SEQUENCE [LARGE SCALE GENOMIC DNA]</scope>
    <source>
        <strain evidence="3 4">PP422</strain>
    </source>
</reference>
<feature type="compositionally biased region" description="Low complexity" evidence="2">
    <location>
        <begin position="124"/>
        <end position="136"/>
    </location>
</feature>
<dbReference type="Gene3D" id="1.20.5.420">
    <property type="entry name" value="Immunoglobulin FC, subunit C"/>
    <property type="match status" value="1"/>
</dbReference>
<dbReference type="InterPro" id="IPR022263">
    <property type="entry name" value="KxYKxGKxW"/>
</dbReference>
<evidence type="ECO:0008006" key="5">
    <source>
        <dbReference type="Google" id="ProtNLM"/>
    </source>
</evidence>
<evidence type="ECO:0000313" key="4">
    <source>
        <dbReference type="Proteomes" id="UP000274117"/>
    </source>
</evidence>
<organism evidence="3 4">
    <name type="scientific">Streptococcus suis</name>
    <dbReference type="NCBI Taxonomy" id="1307"/>
    <lineage>
        <taxon>Bacteria</taxon>
        <taxon>Bacillati</taxon>
        <taxon>Bacillota</taxon>
        <taxon>Bacilli</taxon>
        <taxon>Lactobacillales</taxon>
        <taxon>Streptococcaceae</taxon>
        <taxon>Streptococcus</taxon>
    </lineage>
</organism>
<name>A0A426THE1_STRSU</name>
<feature type="region of interest" description="Disordered" evidence="2">
    <location>
        <begin position="169"/>
        <end position="237"/>
    </location>
</feature>